<dbReference type="InterPro" id="IPR036188">
    <property type="entry name" value="FAD/NAD-bd_sf"/>
</dbReference>
<reference evidence="2" key="1">
    <citation type="journal article" date="2014" name="Genome Announc.">
        <title>Draft genome sequence of Colletotrichum sublineola, a destructive pathogen of cultivated sorghum.</title>
        <authorList>
            <person name="Baroncelli R."/>
            <person name="Sanz-Martin J.M."/>
            <person name="Rech G.E."/>
            <person name="Sukno S.A."/>
            <person name="Thon M.R."/>
        </authorList>
    </citation>
    <scope>NUCLEOTIDE SEQUENCE [LARGE SCALE GENOMIC DNA]</scope>
    <source>
        <strain evidence="2">TX430BB</strain>
    </source>
</reference>
<dbReference type="GO" id="GO:0004497">
    <property type="term" value="F:monooxygenase activity"/>
    <property type="evidence" value="ECO:0007669"/>
    <property type="project" value="UniProtKB-KW"/>
</dbReference>
<keyword evidence="1" id="KW-0560">Oxidoreductase</keyword>
<organism evidence="1 2">
    <name type="scientific">Colletotrichum sublineola</name>
    <name type="common">Sorghum anthracnose fungus</name>
    <dbReference type="NCBI Taxonomy" id="1173701"/>
    <lineage>
        <taxon>Eukaryota</taxon>
        <taxon>Fungi</taxon>
        <taxon>Dikarya</taxon>
        <taxon>Ascomycota</taxon>
        <taxon>Pezizomycotina</taxon>
        <taxon>Sordariomycetes</taxon>
        <taxon>Hypocreomycetidae</taxon>
        <taxon>Glomerellales</taxon>
        <taxon>Glomerellaceae</taxon>
        <taxon>Colletotrichum</taxon>
        <taxon>Colletotrichum graminicola species complex</taxon>
    </lineage>
</organism>
<proteinExistence type="predicted"/>
<accession>A0A066XA27</accession>
<evidence type="ECO:0000313" key="1">
    <source>
        <dbReference type="EMBL" id="KDN65777.1"/>
    </source>
</evidence>
<name>A0A066XA27_COLSU</name>
<dbReference type="EMBL" id="JMSE01000992">
    <property type="protein sequence ID" value="KDN65777.1"/>
    <property type="molecule type" value="Genomic_DNA"/>
</dbReference>
<gene>
    <name evidence="1" type="ORF">CSUB01_05837</name>
</gene>
<evidence type="ECO:0000313" key="2">
    <source>
        <dbReference type="Proteomes" id="UP000027238"/>
    </source>
</evidence>
<keyword evidence="1" id="KW-0503">Monooxygenase</keyword>
<protein>
    <submittedName>
        <fullName evidence="1">Putative dimethylaniline monooxygenase</fullName>
    </submittedName>
</protein>
<comment type="caution">
    <text evidence="1">The sequence shown here is derived from an EMBL/GenBank/DDBJ whole genome shotgun (WGS) entry which is preliminary data.</text>
</comment>
<dbReference type="Proteomes" id="UP000027238">
    <property type="component" value="Unassembled WGS sequence"/>
</dbReference>
<sequence length="185" mass="19823">MAATQLKAPASKYPSNISSIRIARYTSDYTSQFSREEARIFYNATLKKADTLRDDAAVPANSFSFLGSIDDGYGIRMNLALAVSVTLFLYANESARQVHAVKLEDEKAETAVAATGRYSIPSVASVPGLAAFAAVRLGSVVHGKLCRGRDAYAGRDAIVIIVIDASASTADIINTGYTWAVPFFQ</sequence>
<dbReference type="AlphaFoldDB" id="A0A066XA27"/>
<dbReference type="HOGENOM" id="CLU_1461224_0_0_1"/>
<keyword evidence="2" id="KW-1185">Reference proteome</keyword>
<dbReference type="Gene3D" id="3.50.50.60">
    <property type="entry name" value="FAD/NAD(P)-binding domain"/>
    <property type="match status" value="2"/>
</dbReference>